<dbReference type="OrthoDB" id="9815217at2"/>
<dbReference type="AlphaFoldDB" id="A0A549YEG0"/>
<evidence type="ECO:0000313" key="12">
    <source>
        <dbReference type="Proteomes" id="UP000306980"/>
    </source>
</evidence>
<keyword evidence="13" id="KW-1185">Reference proteome</keyword>
<gene>
    <name evidence="11" type="primary">motB</name>
    <name evidence="10" type="ORF">FFL34_04180</name>
    <name evidence="11" type="ORF">FH966_00265</name>
</gene>
<dbReference type="Pfam" id="PF00691">
    <property type="entry name" value="OmpA"/>
    <property type="match status" value="1"/>
</dbReference>
<comment type="caution">
    <text evidence="11">The sequence shown here is derived from an EMBL/GenBank/DDBJ whole genome shotgun (WGS) entry which is preliminary data.</text>
</comment>
<dbReference type="Proteomes" id="UP000306980">
    <property type="component" value="Unassembled WGS sequence"/>
</dbReference>
<dbReference type="Pfam" id="PF13677">
    <property type="entry name" value="MotB_plug"/>
    <property type="match status" value="1"/>
</dbReference>
<dbReference type="InterPro" id="IPR025713">
    <property type="entry name" value="MotB-like_N_dom"/>
</dbReference>
<evidence type="ECO:0000256" key="1">
    <source>
        <dbReference type="ARBA" id="ARBA00004162"/>
    </source>
</evidence>
<dbReference type="InterPro" id="IPR050330">
    <property type="entry name" value="Bact_OuterMem_StrucFunc"/>
</dbReference>
<feature type="region of interest" description="Disordered" evidence="8">
    <location>
        <begin position="63"/>
        <end position="91"/>
    </location>
</feature>
<protein>
    <submittedName>
        <fullName evidence="11">Flagellar motor protein MotB</fullName>
    </submittedName>
</protein>
<evidence type="ECO:0000256" key="2">
    <source>
        <dbReference type="ARBA" id="ARBA00008914"/>
    </source>
</evidence>
<dbReference type="InterPro" id="IPR036737">
    <property type="entry name" value="OmpA-like_sf"/>
</dbReference>
<dbReference type="CDD" id="cd07185">
    <property type="entry name" value="OmpA_C-like"/>
    <property type="match status" value="1"/>
</dbReference>
<evidence type="ECO:0000313" key="10">
    <source>
        <dbReference type="EMBL" id="TMN21396.1"/>
    </source>
</evidence>
<keyword evidence="11" id="KW-0282">Flagellum</keyword>
<dbReference type="PANTHER" id="PTHR30329">
    <property type="entry name" value="STATOR ELEMENT OF FLAGELLAR MOTOR COMPLEX"/>
    <property type="match status" value="1"/>
</dbReference>
<dbReference type="PANTHER" id="PTHR30329:SF21">
    <property type="entry name" value="LIPOPROTEIN YIAD-RELATED"/>
    <property type="match status" value="1"/>
</dbReference>
<dbReference type="NCBIfam" id="NF005831">
    <property type="entry name" value="PRK07734.1"/>
    <property type="match status" value="1"/>
</dbReference>
<accession>A0A549YEG0</accession>
<dbReference type="InterPro" id="IPR006665">
    <property type="entry name" value="OmpA-like"/>
</dbReference>
<keyword evidence="5" id="KW-1133">Transmembrane helix</keyword>
<keyword evidence="11" id="KW-0966">Cell projection</keyword>
<keyword evidence="3" id="KW-1003">Cell membrane</keyword>
<dbReference type="EMBL" id="VJMZ01000001">
    <property type="protein sequence ID" value="TRM10275.1"/>
    <property type="molecule type" value="Genomic_DNA"/>
</dbReference>
<evidence type="ECO:0000256" key="7">
    <source>
        <dbReference type="PROSITE-ProRule" id="PRU00473"/>
    </source>
</evidence>
<evidence type="ECO:0000313" key="11">
    <source>
        <dbReference type="EMBL" id="TRM10275.1"/>
    </source>
</evidence>
<dbReference type="GO" id="GO:0005886">
    <property type="term" value="C:plasma membrane"/>
    <property type="evidence" value="ECO:0007669"/>
    <property type="project" value="UniProtKB-SubCell"/>
</dbReference>
<reference evidence="11 13" key="2">
    <citation type="submission" date="2019-07" db="EMBL/GenBank/DDBJ databases">
        <title>Genomic analysis of Lentibacillus sp. NKC851-2.</title>
        <authorList>
            <person name="Oh Y.J."/>
        </authorList>
    </citation>
    <scope>NUCLEOTIDE SEQUENCE [LARGE SCALE GENOMIC DNA]</scope>
    <source>
        <strain evidence="11 13">NKC851-2</strain>
    </source>
</reference>
<dbReference type="Gene3D" id="3.30.1330.60">
    <property type="entry name" value="OmpA-like domain"/>
    <property type="match status" value="1"/>
</dbReference>
<feature type="domain" description="OmpA-like" evidence="9">
    <location>
        <begin position="127"/>
        <end position="249"/>
    </location>
</feature>
<evidence type="ECO:0000259" key="9">
    <source>
        <dbReference type="PROSITE" id="PS51123"/>
    </source>
</evidence>
<organism evidence="11 13">
    <name type="scientific">Lentibacillus cibarius</name>
    <dbReference type="NCBI Taxonomy" id="2583219"/>
    <lineage>
        <taxon>Bacteria</taxon>
        <taxon>Bacillati</taxon>
        <taxon>Bacillota</taxon>
        <taxon>Bacilli</taxon>
        <taxon>Bacillales</taxon>
        <taxon>Bacillaceae</taxon>
        <taxon>Lentibacillus</taxon>
    </lineage>
</organism>
<keyword evidence="11" id="KW-0969">Cilium</keyword>
<dbReference type="PROSITE" id="PS51123">
    <property type="entry name" value="OMPA_2"/>
    <property type="match status" value="1"/>
</dbReference>
<dbReference type="EMBL" id="VCIA01000001">
    <property type="protein sequence ID" value="TMN21396.1"/>
    <property type="molecule type" value="Genomic_DNA"/>
</dbReference>
<comment type="subcellular location">
    <subcellularLocation>
        <location evidence="1">Cell membrane</location>
        <topology evidence="1">Single-pass membrane protein</topology>
    </subcellularLocation>
</comment>
<accession>A0A5S3QLN8</accession>
<keyword evidence="4" id="KW-0812">Transmembrane</keyword>
<evidence type="ECO:0000256" key="3">
    <source>
        <dbReference type="ARBA" id="ARBA00022475"/>
    </source>
</evidence>
<name>A0A549YEG0_9BACI</name>
<dbReference type="RefSeq" id="WP_138601756.1">
    <property type="nucleotide sequence ID" value="NZ_VCIA01000001.1"/>
</dbReference>
<reference evidence="10 12" key="1">
    <citation type="submission" date="2019-05" db="EMBL/GenBank/DDBJ databases">
        <title>Genomic analysis of Lentibacillus sp. NKC220-2.</title>
        <authorList>
            <person name="Oh Y.J."/>
        </authorList>
    </citation>
    <scope>NUCLEOTIDE SEQUENCE [LARGE SCALE GENOMIC DNA]</scope>
    <source>
        <strain evidence="10 12">NKC220-2</strain>
    </source>
</reference>
<proteinExistence type="inferred from homology"/>
<evidence type="ECO:0000256" key="5">
    <source>
        <dbReference type="ARBA" id="ARBA00022989"/>
    </source>
</evidence>
<evidence type="ECO:0000313" key="13">
    <source>
        <dbReference type="Proteomes" id="UP000319280"/>
    </source>
</evidence>
<evidence type="ECO:0000256" key="8">
    <source>
        <dbReference type="SAM" id="MobiDB-lite"/>
    </source>
</evidence>
<keyword evidence="6 7" id="KW-0472">Membrane</keyword>
<dbReference type="SUPFAM" id="SSF103088">
    <property type="entry name" value="OmpA-like"/>
    <property type="match status" value="1"/>
</dbReference>
<evidence type="ECO:0000256" key="6">
    <source>
        <dbReference type="ARBA" id="ARBA00023136"/>
    </source>
</evidence>
<dbReference type="Proteomes" id="UP000319280">
    <property type="component" value="Unassembled WGS sequence"/>
</dbReference>
<sequence>MKNKKQRNRPHVSESWLLPYSDLLTLLVALFIVLFAMSEIDAQKYERLVQVFNSELSGGNGVLENNSSTIDKEPTGPAAETGDSNRKDNEKDKGAAELTQLQNLQKQINDYISKNGLTDVIGTTLSGEGLLITILNDVSFDTGSAKVKAKGKAVAREVSNFLYTDPPHEIIVSGHTDNRPIHTSEFSSNWELSAMRAINFMRLLLKNEQLDPERFSSKGYGEHHPIAPNTNGKNMAKNRRVELLILPNYDIDLEEGDSTKNERG</sequence>
<evidence type="ECO:0000256" key="4">
    <source>
        <dbReference type="ARBA" id="ARBA00022692"/>
    </source>
</evidence>
<comment type="similarity">
    <text evidence="2">Belongs to the MotB family.</text>
</comment>